<keyword evidence="1" id="KW-0472">Membrane</keyword>
<accession>A0A2S9RYY9</accession>
<dbReference type="GO" id="GO:0015128">
    <property type="term" value="F:gluconate transmembrane transporter activity"/>
    <property type="evidence" value="ECO:0007669"/>
    <property type="project" value="InterPro"/>
</dbReference>
<keyword evidence="1" id="KW-1133">Transmembrane helix</keyword>
<evidence type="ECO:0000313" key="2">
    <source>
        <dbReference type="EMBL" id="PRK62979.1"/>
    </source>
</evidence>
<evidence type="ECO:0000256" key="1">
    <source>
        <dbReference type="SAM" id="Phobius"/>
    </source>
</evidence>
<dbReference type="Gene3D" id="3.40.50.720">
    <property type="entry name" value="NAD(P)-binding Rossmann-like Domain"/>
    <property type="match status" value="1"/>
</dbReference>
<feature type="transmembrane region" description="Helical" evidence="1">
    <location>
        <begin position="76"/>
        <end position="101"/>
    </location>
</feature>
<organism evidence="2">
    <name type="scientific">Haemophilus influenzae</name>
    <dbReference type="NCBI Taxonomy" id="727"/>
    <lineage>
        <taxon>Bacteria</taxon>
        <taxon>Pseudomonadati</taxon>
        <taxon>Pseudomonadota</taxon>
        <taxon>Gammaproteobacteria</taxon>
        <taxon>Pasteurellales</taxon>
        <taxon>Pasteurellaceae</taxon>
        <taxon>Haemophilus</taxon>
    </lineage>
</organism>
<name>A0A2S9RYY9_HAEIF</name>
<dbReference type="PANTHER" id="PTHR30354:SF11">
    <property type="entry name" value="PERMEASE"/>
    <property type="match status" value="1"/>
</dbReference>
<feature type="transmembrane region" description="Helical" evidence="1">
    <location>
        <begin position="209"/>
        <end position="229"/>
    </location>
</feature>
<keyword evidence="1" id="KW-0812">Transmembrane</keyword>
<dbReference type="EMBL" id="MZHU01000098">
    <property type="protein sequence ID" value="PRK62979.1"/>
    <property type="molecule type" value="Genomic_DNA"/>
</dbReference>
<dbReference type="PANTHER" id="PTHR30354">
    <property type="entry name" value="GNT FAMILY GLUCONATE TRANSPORTER"/>
    <property type="match status" value="1"/>
</dbReference>
<sequence length="233" mass="25543">MSELLINDYTRKGFVDGLCVRLPTICIRPGKPNKAASSFVSSIIREPLHGETSICPVAEKMAFSFIKFLGKKKEEWALAITGYVVSIPIFVDSAFVILYPVTKALAKNGKRSLLTLGVALAGGLVVTHHTVPPTPDPLGVAGLFGVDIGAMLLVGMAFTVLPVIGVVFYAKWLNKKYPTFNQETFSMEELKQKYDDYIEKYEQKNLPSLGLSLLPIVLPILLIFIKAILDLGK</sequence>
<dbReference type="AlphaFoldDB" id="A0A2S9RYY9"/>
<dbReference type="Gene3D" id="3.90.25.10">
    <property type="entry name" value="UDP-galactose 4-epimerase, domain 1"/>
    <property type="match status" value="1"/>
</dbReference>
<proteinExistence type="predicted"/>
<feature type="transmembrane region" description="Helical" evidence="1">
    <location>
        <begin position="143"/>
        <end position="170"/>
    </location>
</feature>
<comment type="caution">
    <text evidence="2">The sequence shown here is derived from an EMBL/GenBank/DDBJ whole genome shotgun (WGS) entry which is preliminary data.</text>
</comment>
<reference evidence="2" key="1">
    <citation type="submission" date="2017-02" db="EMBL/GenBank/DDBJ databases">
        <title>Haemophilus influenzae in COPD genome sequencing project.</title>
        <authorList>
            <person name="Murphy T.F."/>
            <person name="Kong Y."/>
            <person name="Nadendla S."/>
            <person name="Tettelin H."/>
            <person name="Pettigrew M."/>
        </authorList>
    </citation>
    <scope>NUCLEOTIDE SEQUENCE [LARGE SCALE GENOMIC DNA]</scope>
    <source>
        <strain evidence="2">84P15H4</strain>
    </source>
</reference>
<protein>
    <submittedName>
        <fullName evidence="2">Inner membrane permease YgbN</fullName>
    </submittedName>
</protein>
<gene>
    <name evidence="2" type="primary">ygbN</name>
    <name evidence="2" type="ORF">BV163_01844</name>
</gene>
<dbReference type="Pfam" id="PF02447">
    <property type="entry name" value="GntP_permease"/>
    <property type="match status" value="1"/>
</dbReference>
<feature type="transmembrane region" description="Helical" evidence="1">
    <location>
        <begin position="113"/>
        <end position="131"/>
    </location>
</feature>
<dbReference type="GO" id="GO:0005886">
    <property type="term" value="C:plasma membrane"/>
    <property type="evidence" value="ECO:0007669"/>
    <property type="project" value="TreeGrafter"/>
</dbReference>
<dbReference type="InterPro" id="IPR003474">
    <property type="entry name" value="Glcn_transporter"/>
</dbReference>